<dbReference type="OrthoDB" id="20872at2759"/>
<dbReference type="RefSeq" id="XP_067487833.1">
    <property type="nucleotide sequence ID" value="XM_067636191.1"/>
</dbReference>
<feature type="repeat" description="ANK" evidence="3">
    <location>
        <begin position="15"/>
        <end position="47"/>
    </location>
</feature>
<accession>A0A436ZTM6</accession>
<reference evidence="4 5" key="1">
    <citation type="submission" date="2019-01" db="EMBL/GenBank/DDBJ databases">
        <title>Intercellular communication is required for trap formation in the nematode-trapping fungus Duddingtonia flagrans.</title>
        <authorList>
            <person name="Youssar L."/>
            <person name="Wernet V."/>
            <person name="Hensel N."/>
            <person name="Hildebrandt H.-G."/>
            <person name="Fischer R."/>
        </authorList>
    </citation>
    <scope>NUCLEOTIDE SEQUENCE [LARGE SCALE GENOMIC DNA]</scope>
    <source>
        <strain evidence="4 5">CBS H-5679</strain>
    </source>
</reference>
<protein>
    <submittedName>
        <fullName evidence="4">Uncharacterized protein</fullName>
    </submittedName>
</protein>
<dbReference type="AlphaFoldDB" id="A0A436ZTM6"/>
<dbReference type="VEuPathDB" id="FungiDB:DFL_006719"/>
<dbReference type="SMART" id="SM00248">
    <property type="entry name" value="ANK"/>
    <property type="match status" value="2"/>
</dbReference>
<dbReference type="InterPro" id="IPR002110">
    <property type="entry name" value="Ankyrin_rpt"/>
</dbReference>
<evidence type="ECO:0000313" key="5">
    <source>
        <dbReference type="Proteomes" id="UP000283090"/>
    </source>
</evidence>
<keyword evidence="2 3" id="KW-0040">ANK repeat</keyword>
<evidence type="ECO:0000256" key="2">
    <source>
        <dbReference type="ARBA" id="ARBA00023043"/>
    </source>
</evidence>
<dbReference type="GO" id="GO:0006511">
    <property type="term" value="P:ubiquitin-dependent protein catabolic process"/>
    <property type="evidence" value="ECO:0007669"/>
    <property type="project" value="TreeGrafter"/>
</dbReference>
<sequence>MAALNCMHAQRKDTKGWVPLHYAAAQGCLDTIEILVSVATEAKIALNINQLDHQGRPPLYVAAESGQVETVKVLKKTYKADIEMRDSQTRLYSAVLYMKATRLLRKHLQ</sequence>
<proteinExistence type="predicted"/>
<dbReference type="Pfam" id="PF12796">
    <property type="entry name" value="Ank_2"/>
    <property type="match status" value="1"/>
</dbReference>
<dbReference type="PANTHER" id="PTHR24173">
    <property type="entry name" value="ANKYRIN REPEAT CONTAINING"/>
    <property type="match status" value="1"/>
</dbReference>
<evidence type="ECO:0000256" key="1">
    <source>
        <dbReference type="ARBA" id="ARBA00022737"/>
    </source>
</evidence>
<dbReference type="PANTHER" id="PTHR24173:SF27">
    <property type="entry name" value="ANKYRIN REPEAT AND SOCS BOX PROTEIN 1"/>
    <property type="match status" value="1"/>
</dbReference>
<dbReference type="Proteomes" id="UP000283090">
    <property type="component" value="Unassembled WGS sequence"/>
</dbReference>
<keyword evidence="1" id="KW-0677">Repeat</keyword>
<dbReference type="EMBL" id="SAEB01000009">
    <property type="protein sequence ID" value="RVD82289.1"/>
    <property type="molecule type" value="Genomic_DNA"/>
</dbReference>
<dbReference type="Gene3D" id="1.25.40.20">
    <property type="entry name" value="Ankyrin repeat-containing domain"/>
    <property type="match status" value="1"/>
</dbReference>
<dbReference type="GeneID" id="93589030"/>
<dbReference type="InterPro" id="IPR036770">
    <property type="entry name" value="Ankyrin_rpt-contain_sf"/>
</dbReference>
<name>A0A436ZTM6_ARTFL</name>
<evidence type="ECO:0000313" key="4">
    <source>
        <dbReference type="EMBL" id="RVD82289.1"/>
    </source>
</evidence>
<organism evidence="4 5">
    <name type="scientific">Arthrobotrys flagrans</name>
    <name type="common">Nematode-trapping fungus</name>
    <name type="synonym">Trichothecium flagrans</name>
    <dbReference type="NCBI Taxonomy" id="97331"/>
    <lineage>
        <taxon>Eukaryota</taxon>
        <taxon>Fungi</taxon>
        <taxon>Dikarya</taxon>
        <taxon>Ascomycota</taxon>
        <taxon>Pezizomycotina</taxon>
        <taxon>Orbiliomycetes</taxon>
        <taxon>Orbiliales</taxon>
        <taxon>Orbiliaceae</taxon>
        <taxon>Arthrobotrys</taxon>
    </lineage>
</organism>
<dbReference type="SUPFAM" id="SSF48403">
    <property type="entry name" value="Ankyrin repeat"/>
    <property type="match status" value="1"/>
</dbReference>
<keyword evidence="5" id="KW-1185">Reference proteome</keyword>
<comment type="caution">
    <text evidence="4">The sequence shown here is derived from an EMBL/GenBank/DDBJ whole genome shotgun (WGS) entry which is preliminary data.</text>
</comment>
<gene>
    <name evidence="4" type="ORF">DFL_006719</name>
</gene>
<dbReference type="GO" id="GO:0000151">
    <property type="term" value="C:ubiquitin ligase complex"/>
    <property type="evidence" value="ECO:0007669"/>
    <property type="project" value="TreeGrafter"/>
</dbReference>
<dbReference type="PROSITE" id="PS50088">
    <property type="entry name" value="ANK_REPEAT"/>
    <property type="match status" value="1"/>
</dbReference>
<evidence type="ECO:0000256" key="3">
    <source>
        <dbReference type="PROSITE-ProRule" id="PRU00023"/>
    </source>
</evidence>